<evidence type="ECO:0000256" key="11">
    <source>
        <dbReference type="ARBA" id="ARBA00043671"/>
    </source>
</evidence>
<evidence type="ECO:0000313" key="16">
    <source>
        <dbReference type="EMBL" id="KAJ3049221.1"/>
    </source>
</evidence>
<comment type="catalytic activity">
    <reaction evidence="13">
        <text>(2R)-2,3-bisphosphoglycerate + H2O = (2R)-2-phosphoglycerate + phosphate</text>
        <dbReference type="Rhea" id="RHEA:27381"/>
        <dbReference type="ChEBI" id="CHEBI:15377"/>
        <dbReference type="ChEBI" id="CHEBI:43474"/>
        <dbReference type="ChEBI" id="CHEBI:58248"/>
        <dbReference type="ChEBI" id="CHEBI:58289"/>
        <dbReference type="EC" id="3.1.3.80"/>
    </reaction>
    <physiologicalReaction direction="left-to-right" evidence="13">
        <dbReference type="Rhea" id="RHEA:27382"/>
    </physiologicalReaction>
</comment>
<comment type="similarity">
    <text evidence="2">Belongs to the histidine acid phosphatase family. MINPP1 subfamily.</text>
</comment>
<evidence type="ECO:0000256" key="6">
    <source>
        <dbReference type="ARBA" id="ARBA00022729"/>
    </source>
</evidence>
<evidence type="ECO:0000256" key="9">
    <source>
        <dbReference type="ARBA" id="ARBA00031642"/>
    </source>
</evidence>
<dbReference type="GO" id="GO:0034417">
    <property type="term" value="F:bisphosphoglycerate 3-phosphatase activity"/>
    <property type="evidence" value="ECO:0007669"/>
    <property type="project" value="UniProtKB-EC"/>
</dbReference>
<dbReference type="EC" id="3.1.3.62" evidence="4"/>
<dbReference type="EMBL" id="JADGJD010000676">
    <property type="protein sequence ID" value="KAJ3049221.1"/>
    <property type="molecule type" value="Genomic_DNA"/>
</dbReference>
<evidence type="ECO:0000256" key="14">
    <source>
        <dbReference type="SAM" id="MobiDB-lite"/>
    </source>
</evidence>
<feature type="region of interest" description="Disordered" evidence="14">
    <location>
        <begin position="23"/>
        <end position="65"/>
    </location>
</feature>
<comment type="catalytic activity">
    <reaction evidence="11">
        <text>1D-myo-inositol 1,2,4,5,6-pentakisphosphate + H2O = 1D-myo-inositol 1,2,5,6-tetrakisphosphate + phosphate</text>
        <dbReference type="Rhea" id="RHEA:77115"/>
        <dbReference type="ChEBI" id="CHEBI:15377"/>
        <dbReference type="ChEBI" id="CHEBI:43474"/>
        <dbReference type="ChEBI" id="CHEBI:57798"/>
        <dbReference type="ChEBI" id="CHEBI:195535"/>
        <dbReference type="EC" id="3.1.3.62"/>
    </reaction>
    <physiologicalReaction direction="left-to-right" evidence="11">
        <dbReference type="Rhea" id="RHEA:77116"/>
    </physiologicalReaction>
</comment>
<evidence type="ECO:0000256" key="4">
    <source>
        <dbReference type="ARBA" id="ARBA00013040"/>
    </source>
</evidence>
<feature type="non-terminal residue" evidence="16">
    <location>
        <position position="177"/>
    </location>
</feature>
<reference evidence="16" key="1">
    <citation type="submission" date="2020-05" db="EMBL/GenBank/DDBJ databases">
        <title>Phylogenomic resolution of chytrid fungi.</title>
        <authorList>
            <person name="Stajich J.E."/>
            <person name="Amses K."/>
            <person name="Simmons R."/>
            <person name="Seto K."/>
            <person name="Myers J."/>
            <person name="Bonds A."/>
            <person name="Quandt C.A."/>
            <person name="Barry K."/>
            <person name="Liu P."/>
            <person name="Grigoriev I."/>
            <person name="Longcore J.E."/>
            <person name="James T.Y."/>
        </authorList>
    </citation>
    <scope>NUCLEOTIDE SEQUENCE</scope>
    <source>
        <strain evidence="16">JEL0318</strain>
    </source>
</reference>
<evidence type="ECO:0000256" key="7">
    <source>
        <dbReference type="ARBA" id="ARBA00022801"/>
    </source>
</evidence>
<organism evidence="16 17">
    <name type="scientific">Rhizophlyctis rosea</name>
    <dbReference type="NCBI Taxonomy" id="64517"/>
    <lineage>
        <taxon>Eukaryota</taxon>
        <taxon>Fungi</taxon>
        <taxon>Fungi incertae sedis</taxon>
        <taxon>Chytridiomycota</taxon>
        <taxon>Chytridiomycota incertae sedis</taxon>
        <taxon>Chytridiomycetes</taxon>
        <taxon>Rhizophlyctidales</taxon>
        <taxon>Rhizophlyctidaceae</taxon>
        <taxon>Rhizophlyctis</taxon>
    </lineage>
</organism>
<keyword evidence="8" id="KW-0472">Membrane</keyword>
<evidence type="ECO:0000256" key="2">
    <source>
        <dbReference type="ARBA" id="ARBA00008422"/>
    </source>
</evidence>
<evidence type="ECO:0000256" key="8">
    <source>
        <dbReference type="ARBA" id="ARBA00023136"/>
    </source>
</evidence>
<proteinExistence type="inferred from homology"/>
<evidence type="ECO:0000256" key="15">
    <source>
        <dbReference type="SAM" id="SignalP"/>
    </source>
</evidence>
<dbReference type="PANTHER" id="PTHR20963:SF8">
    <property type="entry name" value="MULTIPLE INOSITOL POLYPHOSPHATE PHOSPHATASE 1"/>
    <property type="match status" value="1"/>
</dbReference>
<dbReference type="PROSITE" id="PS00616">
    <property type="entry name" value="HIS_ACID_PHOSPHAT_1"/>
    <property type="match status" value="1"/>
</dbReference>
<dbReference type="InterPro" id="IPR000560">
    <property type="entry name" value="His_Pase_clade-2"/>
</dbReference>
<comment type="subcellular location">
    <subcellularLocation>
        <location evidence="1">Membrane</location>
    </subcellularLocation>
</comment>
<evidence type="ECO:0000256" key="3">
    <source>
        <dbReference type="ARBA" id="ARBA00012976"/>
    </source>
</evidence>
<dbReference type="InterPro" id="IPR033379">
    <property type="entry name" value="Acid_Pase_AS"/>
</dbReference>
<comment type="caution">
    <text evidence="16">The sequence shown here is derived from an EMBL/GenBank/DDBJ whole genome shotgun (WGS) entry which is preliminary data.</text>
</comment>
<name>A0AAD5S8G5_9FUNG</name>
<dbReference type="GO" id="GO:0052745">
    <property type="term" value="F:inositol phosphate phosphatase activity"/>
    <property type="evidence" value="ECO:0007669"/>
    <property type="project" value="TreeGrafter"/>
</dbReference>
<protein>
    <recommendedName>
        <fullName evidence="5">Multiple inositol polyphosphate phosphatase 1</fullName>
        <ecNumber evidence="4">3.1.3.62</ecNumber>
        <ecNumber evidence="3">3.1.3.80</ecNumber>
    </recommendedName>
    <alternativeName>
        <fullName evidence="9">2,3-bisphosphoglycerate 3-phosphatase</fullName>
    </alternativeName>
</protein>
<evidence type="ECO:0000256" key="1">
    <source>
        <dbReference type="ARBA" id="ARBA00004370"/>
    </source>
</evidence>
<sequence>MSKQLSILLYTLAILSLIKTTTAAPRPPSTKTHSDNRFDLSRHLGSKSPYPFRGLEGGRSSGNQGLPDHCEIIQVQMVGRHGTRRPGKGNIKSIKKFSKFLKKHKAGVPEDFGWMVDWTNPYHERDANLLVPGGEDDLHWLGKRVARRYESLFKNATYSPKEFTFRSSMTSRSGQSG</sequence>
<keyword evidence="7" id="KW-0378">Hydrolase</keyword>
<evidence type="ECO:0000256" key="5">
    <source>
        <dbReference type="ARBA" id="ARBA00018097"/>
    </source>
</evidence>
<dbReference type="GO" id="GO:0003993">
    <property type="term" value="F:acid phosphatase activity"/>
    <property type="evidence" value="ECO:0007669"/>
    <property type="project" value="TreeGrafter"/>
</dbReference>
<dbReference type="SUPFAM" id="SSF53254">
    <property type="entry name" value="Phosphoglycerate mutase-like"/>
    <property type="match status" value="1"/>
</dbReference>
<accession>A0AAD5S8G5</accession>
<feature type="signal peptide" evidence="15">
    <location>
        <begin position="1"/>
        <end position="23"/>
    </location>
</feature>
<keyword evidence="17" id="KW-1185">Reference proteome</keyword>
<comment type="catalytic activity">
    <reaction evidence="10">
        <text>1D-myo-inositol 1,2,5,6-tetrakisphosphate + H2O = 1D-myo-inositol 1,2,6-trisphosphate + phosphate</text>
        <dbReference type="Rhea" id="RHEA:77119"/>
        <dbReference type="ChEBI" id="CHEBI:15377"/>
        <dbReference type="ChEBI" id="CHEBI:43474"/>
        <dbReference type="ChEBI" id="CHEBI:195535"/>
        <dbReference type="ChEBI" id="CHEBI:195537"/>
        <dbReference type="EC" id="3.1.3.62"/>
    </reaction>
    <physiologicalReaction direction="left-to-right" evidence="10">
        <dbReference type="Rhea" id="RHEA:77120"/>
    </physiologicalReaction>
</comment>
<evidence type="ECO:0000313" key="17">
    <source>
        <dbReference type="Proteomes" id="UP001212841"/>
    </source>
</evidence>
<dbReference type="PANTHER" id="PTHR20963">
    <property type="entry name" value="MULTIPLE INOSITOL POLYPHOSPHATE PHOSPHATASE-RELATED"/>
    <property type="match status" value="1"/>
</dbReference>
<dbReference type="Gene3D" id="3.40.50.1240">
    <property type="entry name" value="Phosphoglycerate mutase-like"/>
    <property type="match status" value="1"/>
</dbReference>
<evidence type="ECO:0000256" key="12">
    <source>
        <dbReference type="ARBA" id="ARBA00043691"/>
    </source>
</evidence>
<dbReference type="EC" id="3.1.3.80" evidence="3"/>
<keyword evidence="6 15" id="KW-0732">Signal</keyword>
<evidence type="ECO:0000256" key="13">
    <source>
        <dbReference type="ARBA" id="ARBA00043832"/>
    </source>
</evidence>
<dbReference type="Pfam" id="PF00328">
    <property type="entry name" value="His_Phos_2"/>
    <property type="match status" value="1"/>
</dbReference>
<dbReference type="AlphaFoldDB" id="A0AAD5S8G5"/>
<feature type="compositionally biased region" description="Basic and acidic residues" evidence="14">
    <location>
        <begin position="32"/>
        <end position="42"/>
    </location>
</feature>
<gene>
    <name evidence="16" type="primary">MINPP1_2</name>
    <name evidence="16" type="ORF">HK097_009757</name>
</gene>
<comment type="catalytic activity">
    <reaction evidence="12">
        <text>1D-myo-inositol hexakisphosphate + H2O = 1D-myo-inositol 1,2,4,5,6-pentakisphosphate + phosphate</text>
        <dbReference type="Rhea" id="RHEA:16989"/>
        <dbReference type="ChEBI" id="CHEBI:15377"/>
        <dbReference type="ChEBI" id="CHEBI:43474"/>
        <dbReference type="ChEBI" id="CHEBI:57798"/>
        <dbReference type="ChEBI" id="CHEBI:58130"/>
        <dbReference type="EC" id="3.1.3.62"/>
    </reaction>
    <physiologicalReaction direction="left-to-right" evidence="12">
        <dbReference type="Rhea" id="RHEA:16990"/>
    </physiologicalReaction>
</comment>
<dbReference type="Proteomes" id="UP001212841">
    <property type="component" value="Unassembled WGS sequence"/>
</dbReference>
<evidence type="ECO:0000256" key="10">
    <source>
        <dbReference type="ARBA" id="ARBA00043668"/>
    </source>
</evidence>
<feature type="chain" id="PRO_5042030557" description="Multiple inositol polyphosphate phosphatase 1" evidence="15">
    <location>
        <begin position="24"/>
        <end position="177"/>
    </location>
</feature>
<dbReference type="InterPro" id="IPR029033">
    <property type="entry name" value="His_PPase_superfam"/>
</dbReference>
<dbReference type="GO" id="GO:0016020">
    <property type="term" value="C:membrane"/>
    <property type="evidence" value="ECO:0007669"/>
    <property type="project" value="UniProtKB-SubCell"/>
</dbReference>